<evidence type="ECO:0000313" key="11">
    <source>
        <dbReference type="EMBL" id="OOF34619.1"/>
    </source>
</evidence>
<feature type="binding site" evidence="10">
    <location>
        <position position="283"/>
    </location>
    <ligand>
        <name>substrate</name>
    </ligand>
</feature>
<evidence type="ECO:0000256" key="10">
    <source>
        <dbReference type="HAMAP-Rule" id="MF_00536"/>
    </source>
</evidence>
<sequence length="329" mass="35263">MMTAERIAITPGEPAGIGPDLVLAMALLSWPHQLVAIANKQMLAARAKALNLAVSLRDYDPSARPRPHQAGELVVADIPMGADVVPGELDEANGRYVLDTLTRAAEGNMTGEFAAVVTGPVHKGIINRAGVSFSGHTEFFAQHANVNQVVMMLATEGLRVALVTTHIPLAYVAKAITRERLHDVIAILHQDLQQKFAIKQPRIYICGLNPHAGEDGCLGREEIDIIEPALDELRQQGMDIIGPLPADTLFQDKYLQDADAVLAMYHDQGLPVLKFKGFGRSVNITLGLPFVRTSVDHGTALDLAGTGTADTGSLRTAISHAIELVDSKA</sequence>
<feature type="binding site" evidence="10">
    <location>
        <position position="137"/>
    </location>
    <ligand>
        <name>substrate</name>
    </ligand>
</feature>
<evidence type="ECO:0000313" key="12">
    <source>
        <dbReference type="Proteomes" id="UP000189431"/>
    </source>
</evidence>
<dbReference type="InterPro" id="IPR005255">
    <property type="entry name" value="PdxA_fam"/>
</dbReference>
<dbReference type="Gene3D" id="3.40.718.10">
    <property type="entry name" value="Isopropylmalate Dehydrogenase"/>
    <property type="match status" value="1"/>
</dbReference>
<evidence type="ECO:0000256" key="2">
    <source>
        <dbReference type="ARBA" id="ARBA00022723"/>
    </source>
</evidence>
<protein>
    <recommendedName>
        <fullName evidence="10">4-hydroxythreonine-4-phosphate dehydrogenase</fullName>
        <ecNumber evidence="10">1.1.1.262</ecNumber>
    </recommendedName>
    <alternativeName>
        <fullName evidence="10">4-(phosphohydroxy)-L-threonine dehydrogenase</fullName>
    </alternativeName>
</protein>
<feature type="binding site" evidence="10">
    <location>
        <position position="266"/>
    </location>
    <ligand>
        <name>a divalent metal cation</name>
        <dbReference type="ChEBI" id="CHEBI:60240"/>
        <note>ligand shared between dimeric partners</note>
    </ligand>
</feature>
<feature type="binding site" evidence="10">
    <location>
        <position position="274"/>
    </location>
    <ligand>
        <name>substrate</name>
    </ligand>
</feature>
<feature type="binding site" evidence="10">
    <location>
        <position position="211"/>
    </location>
    <ligand>
        <name>a divalent metal cation</name>
        <dbReference type="ChEBI" id="CHEBI:60240"/>
        <note>ligand shared between dimeric partners</note>
    </ligand>
</feature>
<keyword evidence="5 10" id="KW-0521">NADP</keyword>
<name>A0ABX3KSR1_SALCS</name>
<keyword evidence="1 10" id="KW-0963">Cytoplasm</keyword>
<comment type="miscellaneous">
    <text evidence="10">The active site is located at the dimer interface.</text>
</comment>
<evidence type="ECO:0000256" key="8">
    <source>
        <dbReference type="ARBA" id="ARBA00023096"/>
    </source>
</evidence>
<comment type="caution">
    <text evidence="11">The sequence shown here is derived from an EMBL/GenBank/DDBJ whole genome shotgun (WGS) entry which is preliminary data.</text>
</comment>
<gene>
    <name evidence="10" type="primary">pdxA</name>
    <name evidence="11" type="ORF">BZJ21_04510</name>
</gene>
<dbReference type="EC" id="1.1.1.262" evidence="10"/>
<keyword evidence="3 10" id="KW-0862">Zinc</keyword>
<dbReference type="Pfam" id="PF04166">
    <property type="entry name" value="PdxA"/>
    <property type="match status" value="1"/>
</dbReference>
<reference evidence="12" key="1">
    <citation type="submission" date="2017-01" db="EMBL/GenBank/DDBJ databases">
        <title>Draft genome of the species Salinivibrio costicola subsp. alcaliphilus.</title>
        <authorList>
            <person name="Lopez-Hermoso C."/>
            <person name="De La Haba R."/>
            <person name="Sanchez-Porro C."/>
            <person name="Ventosa A."/>
        </authorList>
    </citation>
    <scope>NUCLEOTIDE SEQUENCE [LARGE SCALE GENOMIC DNA]</scope>
    <source>
        <strain evidence="12">CBH448</strain>
    </source>
</reference>
<dbReference type="PANTHER" id="PTHR30004">
    <property type="entry name" value="4-HYDROXYTHREONINE-4-PHOSPHATE DEHYDROGENASE"/>
    <property type="match status" value="1"/>
</dbReference>
<feature type="binding site" evidence="10">
    <location>
        <position position="136"/>
    </location>
    <ligand>
        <name>substrate</name>
    </ligand>
</feature>
<comment type="catalytic activity">
    <reaction evidence="10">
        <text>4-(phosphooxy)-L-threonine + NAD(+) = 3-amino-2-oxopropyl phosphate + CO2 + NADH</text>
        <dbReference type="Rhea" id="RHEA:32275"/>
        <dbReference type="ChEBI" id="CHEBI:16526"/>
        <dbReference type="ChEBI" id="CHEBI:57279"/>
        <dbReference type="ChEBI" id="CHEBI:57540"/>
        <dbReference type="ChEBI" id="CHEBI:57945"/>
        <dbReference type="ChEBI" id="CHEBI:58452"/>
        <dbReference type="EC" id="1.1.1.262"/>
    </reaction>
</comment>
<keyword evidence="2 10" id="KW-0479">Metal-binding</keyword>
<evidence type="ECO:0000256" key="7">
    <source>
        <dbReference type="ARBA" id="ARBA00023027"/>
    </source>
</evidence>
<dbReference type="SUPFAM" id="SSF53659">
    <property type="entry name" value="Isocitrate/Isopropylmalate dehydrogenase-like"/>
    <property type="match status" value="1"/>
</dbReference>
<keyword evidence="7 10" id="KW-0520">NAD</keyword>
<dbReference type="Proteomes" id="UP000189431">
    <property type="component" value="Unassembled WGS sequence"/>
</dbReference>
<dbReference type="PANTHER" id="PTHR30004:SF5">
    <property type="entry name" value="4-HYDROXYTHREONINE-4-PHOSPHATE DEHYDROGENASE"/>
    <property type="match status" value="1"/>
</dbReference>
<keyword evidence="6 10" id="KW-0560">Oxidoreductase</keyword>
<comment type="cofactor">
    <cofactor evidence="10">
        <name>Zn(2+)</name>
        <dbReference type="ChEBI" id="CHEBI:29105"/>
    </cofactor>
    <cofactor evidence="10">
        <name>Mg(2+)</name>
        <dbReference type="ChEBI" id="CHEBI:18420"/>
    </cofactor>
    <cofactor evidence="10">
        <name>Co(2+)</name>
        <dbReference type="ChEBI" id="CHEBI:48828"/>
    </cofactor>
    <text evidence="10">Binds 1 divalent metal cation per subunit. Can use ions such as Zn(2+), Mg(2+) or Co(2+).</text>
</comment>
<evidence type="ECO:0000256" key="9">
    <source>
        <dbReference type="ARBA" id="ARBA00023285"/>
    </source>
</evidence>
<keyword evidence="4 10" id="KW-0460">Magnesium</keyword>
<comment type="function">
    <text evidence="10">Catalyzes the NAD(P)-dependent oxidation of 4-(phosphooxy)-L-threonine (HTP) into 2-amino-3-oxo-4-(phosphooxy)butyric acid which spontaneously decarboxylates to form 3-amino-2-oxopropyl phosphate (AHAP).</text>
</comment>
<dbReference type="HAMAP" id="MF_00536">
    <property type="entry name" value="PdxA"/>
    <property type="match status" value="1"/>
</dbReference>
<evidence type="ECO:0000256" key="5">
    <source>
        <dbReference type="ARBA" id="ARBA00022857"/>
    </source>
</evidence>
<feature type="binding site" evidence="10">
    <location>
        <position position="292"/>
    </location>
    <ligand>
        <name>substrate</name>
    </ligand>
</feature>
<feature type="binding site" evidence="10">
    <location>
        <position position="166"/>
    </location>
    <ligand>
        <name>a divalent metal cation</name>
        <dbReference type="ChEBI" id="CHEBI:60240"/>
        <note>ligand shared between dimeric partners</note>
    </ligand>
</feature>
<comment type="subunit">
    <text evidence="10">Homodimer.</text>
</comment>
<evidence type="ECO:0000256" key="1">
    <source>
        <dbReference type="ARBA" id="ARBA00022490"/>
    </source>
</evidence>
<comment type="pathway">
    <text evidence="10">Cofactor biosynthesis; pyridoxine 5'-phosphate biosynthesis; pyridoxine 5'-phosphate from D-erythrose 4-phosphate: step 4/5.</text>
</comment>
<comment type="similarity">
    <text evidence="10">Belongs to the PdxA family.</text>
</comment>
<evidence type="ECO:0000256" key="3">
    <source>
        <dbReference type="ARBA" id="ARBA00022833"/>
    </source>
</evidence>
<keyword evidence="8 10" id="KW-0664">Pyridoxine biosynthesis</keyword>
<proteinExistence type="inferred from homology"/>
<organism evidence="11 12">
    <name type="scientific">Salinivibrio costicola subsp. alcaliphilus</name>
    <dbReference type="NCBI Taxonomy" id="272773"/>
    <lineage>
        <taxon>Bacteria</taxon>
        <taxon>Pseudomonadati</taxon>
        <taxon>Pseudomonadota</taxon>
        <taxon>Gammaproteobacteria</taxon>
        <taxon>Vibrionales</taxon>
        <taxon>Vibrionaceae</taxon>
        <taxon>Salinivibrio</taxon>
    </lineage>
</organism>
<comment type="subcellular location">
    <subcellularLocation>
        <location evidence="10">Cytoplasm</location>
    </subcellularLocation>
</comment>
<dbReference type="EMBL" id="MUFR01000009">
    <property type="protein sequence ID" value="OOF34619.1"/>
    <property type="molecule type" value="Genomic_DNA"/>
</dbReference>
<keyword evidence="12" id="KW-1185">Reference proteome</keyword>
<evidence type="ECO:0000256" key="6">
    <source>
        <dbReference type="ARBA" id="ARBA00023002"/>
    </source>
</evidence>
<evidence type="ECO:0000256" key="4">
    <source>
        <dbReference type="ARBA" id="ARBA00022842"/>
    </source>
</evidence>
<dbReference type="InterPro" id="IPR037510">
    <property type="entry name" value="PdxA"/>
</dbReference>
<dbReference type="NCBIfam" id="TIGR00557">
    <property type="entry name" value="pdxA"/>
    <property type="match status" value="1"/>
</dbReference>
<accession>A0ABX3KSR1</accession>
<keyword evidence="9 10" id="KW-0170">Cobalt</keyword>
<dbReference type="RefSeq" id="WP_077669220.1">
    <property type="nucleotide sequence ID" value="NZ_MUFR01000009.1"/>
</dbReference>